<dbReference type="GO" id="GO:0030151">
    <property type="term" value="F:molybdenum ion binding"/>
    <property type="evidence" value="ECO:0007669"/>
    <property type="project" value="InterPro"/>
</dbReference>
<dbReference type="AlphaFoldDB" id="A0A0J6T4I8"/>
<reference evidence="2 3" key="1">
    <citation type="submission" date="2015-03" db="EMBL/GenBank/DDBJ databases">
        <title>Genome sequencing of Methylobacterium variabile DSM 16961.</title>
        <authorList>
            <person name="Chaudhry V."/>
            <person name="Patil P.B."/>
        </authorList>
    </citation>
    <scope>NUCLEOTIDE SEQUENCE [LARGE SCALE GENOMIC DNA]</scope>
    <source>
        <strain evidence="2 3">DSM 16961</strain>
    </source>
</reference>
<organism evidence="2 3">
    <name type="scientific">Methylobacterium variabile</name>
    <dbReference type="NCBI Taxonomy" id="298794"/>
    <lineage>
        <taxon>Bacteria</taxon>
        <taxon>Pseudomonadati</taxon>
        <taxon>Pseudomonadota</taxon>
        <taxon>Alphaproteobacteria</taxon>
        <taxon>Hyphomicrobiales</taxon>
        <taxon>Methylobacteriaceae</taxon>
        <taxon>Methylobacterium</taxon>
    </lineage>
</organism>
<dbReference type="RefSeq" id="WP_048442715.1">
    <property type="nucleotide sequence ID" value="NZ_LABY01000020.1"/>
</dbReference>
<evidence type="ECO:0000259" key="1">
    <source>
        <dbReference type="PROSITE" id="PS51340"/>
    </source>
</evidence>
<dbReference type="PROSITE" id="PS51340">
    <property type="entry name" value="MOSC"/>
    <property type="match status" value="1"/>
</dbReference>
<dbReference type="SUPFAM" id="SSF50800">
    <property type="entry name" value="PK beta-barrel domain-like"/>
    <property type="match status" value="1"/>
</dbReference>
<dbReference type="OrthoDB" id="581532at2"/>
<dbReference type="Gene3D" id="2.40.33.20">
    <property type="entry name" value="PK beta-barrel domain-like"/>
    <property type="match status" value="1"/>
</dbReference>
<dbReference type="Pfam" id="PF03473">
    <property type="entry name" value="MOSC"/>
    <property type="match status" value="1"/>
</dbReference>
<comment type="caution">
    <text evidence="2">The sequence shown here is derived from an EMBL/GenBank/DDBJ whole genome shotgun (WGS) entry which is preliminary data.</text>
</comment>
<accession>A0A0J6T4I8</accession>
<dbReference type="EMBL" id="LABY01000020">
    <property type="protein sequence ID" value="KMO42355.1"/>
    <property type="molecule type" value="Genomic_DNA"/>
</dbReference>
<sequence length="259" mass="27489">MTTAALQVTALHRYPVKGLSPEPLASAALAAGGYFPGDRLFAVENGPSGFDPAAPVHQPKIKYLMLMRNEALARLSTSYDDATGVLTIREGDREVARGDLGTREGRLSIEAFFRRHIPKELRGPPKVLAAPEGYRFTDSRSGFVSLINLASVAAVEDMVGAPVDPLRFRGNLHVTGLPAFAELDLVGATLTTEGGLRLKVTKRIVRCAATNVDPATGERDLAIPAALQKNLGHADCGVYAEVIAGGEVRPGDGLRLEPA</sequence>
<protein>
    <submittedName>
        <fullName evidence="2">Molybdenum cofactor sulfurase</fullName>
    </submittedName>
</protein>
<dbReference type="GO" id="GO:0003824">
    <property type="term" value="F:catalytic activity"/>
    <property type="evidence" value="ECO:0007669"/>
    <property type="project" value="InterPro"/>
</dbReference>
<dbReference type="Pfam" id="PF03476">
    <property type="entry name" value="MOSC_N"/>
    <property type="match status" value="1"/>
</dbReference>
<feature type="domain" description="MOSC" evidence="1">
    <location>
        <begin position="93"/>
        <end position="257"/>
    </location>
</feature>
<evidence type="ECO:0000313" key="3">
    <source>
        <dbReference type="Proteomes" id="UP000035955"/>
    </source>
</evidence>
<proteinExistence type="predicted"/>
<dbReference type="PATRIC" id="fig|298794.3.peg.2960"/>
<dbReference type="InterPro" id="IPR005302">
    <property type="entry name" value="MoCF_Sase_C"/>
</dbReference>
<dbReference type="GO" id="GO:0030170">
    <property type="term" value="F:pyridoxal phosphate binding"/>
    <property type="evidence" value="ECO:0007669"/>
    <property type="project" value="InterPro"/>
</dbReference>
<evidence type="ECO:0000313" key="2">
    <source>
        <dbReference type="EMBL" id="KMO42355.1"/>
    </source>
</evidence>
<keyword evidence="3" id="KW-1185">Reference proteome</keyword>
<dbReference type="InterPro" id="IPR011037">
    <property type="entry name" value="Pyrv_Knase-like_insert_dom_sf"/>
</dbReference>
<name>A0A0J6T4I8_9HYPH</name>
<dbReference type="InterPro" id="IPR005303">
    <property type="entry name" value="MOCOS_middle"/>
</dbReference>
<dbReference type="Proteomes" id="UP000035955">
    <property type="component" value="Unassembled WGS sequence"/>
</dbReference>
<gene>
    <name evidence="2" type="ORF">VQ02_03210</name>
</gene>